<dbReference type="Proteomes" id="UP000321580">
    <property type="component" value="Unassembled WGS sequence"/>
</dbReference>
<evidence type="ECO:0000256" key="2">
    <source>
        <dbReference type="SAM" id="SignalP"/>
    </source>
</evidence>
<proteinExistence type="predicted"/>
<evidence type="ECO:0000313" key="4">
    <source>
        <dbReference type="Proteomes" id="UP000321580"/>
    </source>
</evidence>
<dbReference type="Pfam" id="PF13181">
    <property type="entry name" value="TPR_8"/>
    <property type="match status" value="1"/>
</dbReference>
<feature type="repeat" description="TPR" evidence="1">
    <location>
        <begin position="669"/>
        <end position="702"/>
    </location>
</feature>
<keyword evidence="4" id="KW-1185">Reference proteome</keyword>
<dbReference type="Pfam" id="PF13174">
    <property type="entry name" value="TPR_6"/>
    <property type="match status" value="3"/>
</dbReference>
<dbReference type="RefSeq" id="WP_147169027.1">
    <property type="nucleotide sequence ID" value="NZ_VOOR01000052.1"/>
</dbReference>
<dbReference type="EMBL" id="VOOR01000052">
    <property type="protein sequence ID" value="TXB61594.1"/>
    <property type="molecule type" value="Genomic_DNA"/>
</dbReference>
<keyword evidence="2" id="KW-0732">Signal</keyword>
<protein>
    <submittedName>
        <fullName evidence="3">Tetratricopeptide repeat protein</fullName>
    </submittedName>
</protein>
<dbReference type="SMART" id="SM00028">
    <property type="entry name" value="TPR"/>
    <property type="match status" value="13"/>
</dbReference>
<dbReference type="SUPFAM" id="SSF48452">
    <property type="entry name" value="TPR-like"/>
    <property type="match status" value="7"/>
</dbReference>
<accession>A0A5C6RHT5</accession>
<feature type="repeat" description="TPR" evidence="1">
    <location>
        <begin position="892"/>
        <end position="925"/>
    </location>
</feature>
<dbReference type="OrthoDB" id="9814448at2"/>
<keyword evidence="1" id="KW-0802">TPR repeat</keyword>
<dbReference type="PANTHER" id="PTHR12558:SF13">
    <property type="entry name" value="CELL DIVISION CYCLE PROTEIN 27 HOMOLOG"/>
    <property type="match status" value="1"/>
</dbReference>
<dbReference type="InterPro" id="IPR011990">
    <property type="entry name" value="TPR-like_helical_dom_sf"/>
</dbReference>
<reference evidence="3 4" key="1">
    <citation type="submission" date="2019-08" db="EMBL/GenBank/DDBJ databases">
        <title>Genome of Phaeodactylibacter luteus.</title>
        <authorList>
            <person name="Bowman J.P."/>
        </authorList>
    </citation>
    <scope>NUCLEOTIDE SEQUENCE [LARGE SCALE GENOMIC DNA]</scope>
    <source>
        <strain evidence="3 4">KCTC 42180</strain>
    </source>
</reference>
<dbReference type="InterPro" id="IPR019734">
    <property type="entry name" value="TPR_rpt"/>
</dbReference>
<organism evidence="3 4">
    <name type="scientific">Phaeodactylibacter luteus</name>
    <dbReference type="NCBI Taxonomy" id="1564516"/>
    <lineage>
        <taxon>Bacteria</taxon>
        <taxon>Pseudomonadati</taxon>
        <taxon>Bacteroidota</taxon>
        <taxon>Saprospiria</taxon>
        <taxon>Saprospirales</taxon>
        <taxon>Haliscomenobacteraceae</taxon>
        <taxon>Phaeodactylibacter</taxon>
    </lineage>
</organism>
<evidence type="ECO:0000313" key="3">
    <source>
        <dbReference type="EMBL" id="TXB61594.1"/>
    </source>
</evidence>
<dbReference type="Pfam" id="PF25058">
    <property type="entry name" value="ARM_TT21"/>
    <property type="match status" value="1"/>
</dbReference>
<dbReference type="Pfam" id="PF13432">
    <property type="entry name" value="TPR_16"/>
    <property type="match status" value="1"/>
</dbReference>
<sequence length="1039" mass="120080">MLKRIAPLFTLLIALSGLPVMAQQTAVFTEANEAYKTGEALFEQGVYAKARRHFERAYRLLQPVNEAQAELLQTKAELNAARAAVRMEAEDGEKLILEFVRKYAPNTIANDALAEVAEYYFNAREYDKAIEFYSKIPTTGMSREQKAAVKFKLGYALFVKKDFNRAKTNFRDIKNLENDYYYPTNYYLGLCYFFEGNYDAAIAQFRIVERSKKYRPHVPYYLAQIYFAERRFDELIAYAEPRAKDPSIRKEKEIKQLLGQSYFEKGEFRKALPYLQYYAERSGRLREEELYQIGYTYYQVEDYTRAVQYLKDLTTVESEIGQNAMFILGDAYLRLNQRPSARTAFGSAKRMPYDEGIQEEALWNYAKLSYELKDPREAILALQELRPESPYYLEAQELMSDIFLNYRDYQQALDIIERLPNRTPKLQETYQQVAYLRGLQLLQNGQEAAAKQYFEKSLDVSIDNRTRALAIYWLGDIAHRDGAYNASIRLLNQYLTIAKTLSSLPDEASIFTANYTQGYNYLKQEDYTAALGFFEEAVRGINRNRSFIRNQKVKEQVLGDATLRAGDCLFKRNQYVRAVEYYDRAVQNRYSGYVYALYQKAIIEGLLGRTTNKIVALEEIERSYPESEYADDALLQLGTTYQEINQLSKAAEPLKKLLQRYQGKSDLITKALLRLGLISYNQGNLDGAINYYKQVFANNPDPNEANLALASLEEIYVDDLGQADNYFAFLETVQGNVENEVRDSINFRAAESQFENANYERAVQSYTDYLRKFPRGLYTLPATYHRGESYSVLRQYSNALQDYLNVAERGQSSYYLRALEKAALIAYNHEEDFSMSYDLYVELEEATTKADQRFDAQLGALRSAYRTNRNDAVYTLARKVATNPNASQLQVATANFYLGKMAYDRQDYENALTAFQEVERMSDNEQTAEARYLIAYIYYLRRNLEKAQEICINSNKESSAYPFWVAKGVLLLSDILREKGDLYNAQAVLEALLENYQEDPALVNEARQKLQTINSLINQSSRLNTSPDEDAFMEEEGGN</sequence>
<dbReference type="PROSITE" id="PS50005">
    <property type="entry name" value="TPR"/>
    <property type="match status" value="3"/>
</dbReference>
<comment type="caution">
    <text evidence="3">The sequence shown here is derived from an EMBL/GenBank/DDBJ whole genome shotgun (WGS) entry which is preliminary data.</text>
</comment>
<evidence type="ECO:0000256" key="1">
    <source>
        <dbReference type="PROSITE-ProRule" id="PRU00339"/>
    </source>
</evidence>
<feature type="repeat" description="TPR" evidence="1">
    <location>
        <begin position="287"/>
        <end position="320"/>
    </location>
</feature>
<feature type="chain" id="PRO_5022716465" evidence="2">
    <location>
        <begin position="23"/>
        <end position="1039"/>
    </location>
</feature>
<feature type="signal peptide" evidence="2">
    <location>
        <begin position="1"/>
        <end position="22"/>
    </location>
</feature>
<dbReference type="AlphaFoldDB" id="A0A5C6RHT5"/>
<name>A0A5C6RHT5_9BACT</name>
<gene>
    <name evidence="3" type="ORF">FRY97_18355</name>
</gene>
<dbReference type="Gene3D" id="1.25.40.10">
    <property type="entry name" value="Tetratricopeptide repeat domain"/>
    <property type="match status" value="8"/>
</dbReference>
<dbReference type="PANTHER" id="PTHR12558">
    <property type="entry name" value="CELL DIVISION CYCLE 16,23,27"/>
    <property type="match status" value="1"/>
</dbReference>